<organism evidence="4">
    <name type="scientific">Selaginella moellendorffii</name>
    <name type="common">Spikemoss</name>
    <dbReference type="NCBI Taxonomy" id="88036"/>
    <lineage>
        <taxon>Eukaryota</taxon>
        <taxon>Viridiplantae</taxon>
        <taxon>Streptophyta</taxon>
        <taxon>Embryophyta</taxon>
        <taxon>Tracheophyta</taxon>
        <taxon>Lycopodiopsida</taxon>
        <taxon>Selaginellales</taxon>
        <taxon>Selaginellaceae</taxon>
        <taxon>Selaginella</taxon>
    </lineage>
</organism>
<feature type="domain" description="F-box" evidence="2">
    <location>
        <begin position="3"/>
        <end position="49"/>
    </location>
</feature>
<dbReference type="InterPro" id="IPR036047">
    <property type="entry name" value="F-box-like_dom_sf"/>
</dbReference>
<keyword evidence="4" id="KW-1185">Reference proteome</keyword>
<sequence length="497" mass="56237">MESPLPLPLPRSLQEMILAKLPLEDLLRSRTVCKFWRRISTTKSFLRRYEMVISAKPWFLFIHGRTGFVIGNDAMTGKPRRFSRQPWIPTAQDTSIVSCSLGLLLLQDSQGHFTVVNPLTKETKKLPALDMSSGKEIVYSAIQCSRSASSYKVFTMGVMDADEISGFLYKMSVVQPVDRPIPVPDIHDYKQPFMRVYCSETGSWTSITGFPPGFVLPFRALCKVHQCFIANSLLYCTSNNVNNRPEKIARFDIPKMEWLPTPVDIPEDLMLMSFMIDSSSETMIVVADKDTGKLFKAVIEQEKLVIAAELQVPSEILPTNKLMFGMMEVWGFGHALFLHVPVQKSNAWDLKKWDGRSLMYEGKNIAEEPTMQCWFVSLHNSAVYFQCLPEPHLPIGTVMSGAADLLKLVYTPSLRFPRGKFHTINLLAPPVLFIKILASGSFLSVLRLKRNRSLSCDNETRDILLVVDHSSIEGLKYSSRHIRALATWRMSDSILSS</sequence>
<dbReference type="EMBL" id="GL377691">
    <property type="protein sequence ID" value="EFJ06930.1"/>
    <property type="molecule type" value="Genomic_DNA"/>
</dbReference>
<dbReference type="AlphaFoldDB" id="D8T8Q3"/>
<keyword evidence="1" id="KW-0472">Membrane</keyword>
<reference evidence="3 4" key="1">
    <citation type="journal article" date="2011" name="Science">
        <title>The Selaginella genome identifies genetic changes associated with the evolution of vascular plants.</title>
        <authorList>
            <person name="Banks J.A."/>
            <person name="Nishiyama T."/>
            <person name="Hasebe M."/>
            <person name="Bowman J.L."/>
            <person name="Gribskov M."/>
            <person name="dePamphilis C."/>
            <person name="Albert V.A."/>
            <person name="Aono N."/>
            <person name="Aoyama T."/>
            <person name="Ambrose B.A."/>
            <person name="Ashton N.W."/>
            <person name="Axtell M.J."/>
            <person name="Barker E."/>
            <person name="Barker M.S."/>
            <person name="Bennetzen J.L."/>
            <person name="Bonawitz N.D."/>
            <person name="Chapple C."/>
            <person name="Cheng C."/>
            <person name="Correa L.G."/>
            <person name="Dacre M."/>
            <person name="DeBarry J."/>
            <person name="Dreyer I."/>
            <person name="Elias M."/>
            <person name="Engstrom E.M."/>
            <person name="Estelle M."/>
            <person name="Feng L."/>
            <person name="Finet C."/>
            <person name="Floyd S.K."/>
            <person name="Frommer W.B."/>
            <person name="Fujita T."/>
            <person name="Gramzow L."/>
            <person name="Gutensohn M."/>
            <person name="Harholt J."/>
            <person name="Hattori M."/>
            <person name="Heyl A."/>
            <person name="Hirai T."/>
            <person name="Hiwatashi Y."/>
            <person name="Ishikawa M."/>
            <person name="Iwata M."/>
            <person name="Karol K.G."/>
            <person name="Koehler B."/>
            <person name="Kolukisaoglu U."/>
            <person name="Kubo M."/>
            <person name="Kurata T."/>
            <person name="Lalonde S."/>
            <person name="Li K."/>
            <person name="Li Y."/>
            <person name="Litt A."/>
            <person name="Lyons E."/>
            <person name="Manning G."/>
            <person name="Maruyama T."/>
            <person name="Michael T.P."/>
            <person name="Mikami K."/>
            <person name="Miyazaki S."/>
            <person name="Morinaga S."/>
            <person name="Murata T."/>
            <person name="Mueller-Roeber B."/>
            <person name="Nelson D.R."/>
            <person name="Obara M."/>
            <person name="Oguri Y."/>
            <person name="Olmstead R.G."/>
            <person name="Onodera N."/>
            <person name="Petersen B.L."/>
            <person name="Pils B."/>
            <person name="Prigge M."/>
            <person name="Rensing S.A."/>
            <person name="Riano-Pachon D.M."/>
            <person name="Roberts A.W."/>
            <person name="Sato Y."/>
            <person name="Scheller H.V."/>
            <person name="Schulz B."/>
            <person name="Schulz C."/>
            <person name="Shakirov E.V."/>
            <person name="Shibagaki N."/>
            <person name="Shinohara N."/>
            <person name="Shippen D.E."/>
            <person name="Soerensen I."/>
            <person name="Sotooka R."/>
            <person name="Sugimoto N."/>
            <person name="Sugita M."/>
            <person name="Sumikawa N."/>
            <person name="Tanurdzic M."/>
            <person name="Theissen G."/>
            <person name="Ulvskov P."/>
            <person name="Wakazuki S."/>
            <person name="Weng J.K."/>
            <person name="Willats W.W."/>
            <person name="Wipf D."/>
            <person name="Wolf P.G."/>
            <person name="Yang L."/>
            <person name="Zimmer A.D."/>
            <person name="Zhu Q."/>
            <person name="Mitros T."/>
            <person name="Hellsten U."/>
            <person name="Loque D."/>
            <person name="Otillar R."/>
            <person name="Salamov A."/>
            <person name="Schmutz J."/>
            <person name="Shapiro H."/>
            <person name="Lindquist E."/>
            <person name="Lucas S."/>
            <person name="Rokhsar D."/>
            <person name="Grigoriev I.V."/>
        </authorList>
    </citation>
    <scope>NUCLEOTIDE SEQUENCE [LARGE SCALE GENOMIC DNA]</scope>
</reference>
<keyword evidence="1" id="KW-1133">Transmembrane helix</keyword>
<dbReference type="PANTHER" id="PTHR31672">
    <property type="entry name" value="BNACNNG10540D PROTEIN"/>
    <property type="match status" value="1"/>
</dbReference>
<accession>D8T8Q3</accession>
<dbReference type="PROSITE" id="PS50181">
    <property type="entry name" value="FBOX"/>
    <property type="match status" value="1"/>
</dbReference>
<evidence type="ECO:0000259" key="2">
    <source>
        <dbReference type="PROSITE" id="PS50181"/>
    </source>
</evidence>
<dbReference type="SUPFAM" id="SSF81383">
    <property type="entry name" value="F-box domain"/>
    <property type="match status" value="1"/>
</dbReference>
<dbReference type="Pfam" id="PF00646">
    <property type="entry name" value="F-box"/>
    <property type="match status" value="1"/>
</dbReference>
<dbReference type="InterPro" id="IPR050796">
    <property type="entry name" value="SCF_F-box_component"/>
</dbReference>
<dbReference type="PANTHER" id="PTHR31672:SF2">
    <property type="entry name" value="F-BOX DOMAIN-CONTAINING PROTEIN"/>
    <property type="match status" value="1"/>
</dbReference>
<protein>
    <recommendedName>
        <fullName evidence="2">F-box domain-containing protein</fullName>
    </recommendedName>
</protein>
<dbReference type="OrthoDB" id="591557at2759"/>
<evidence type="ECO:0000313" key="4">
    <source>
        <dbReference type="Proteomes" id="UP000001514"/>
    </source>
</evidence>
<dbReference type="Gramene" id="EFJ06930">
    <property type="protein sequence ID" value="EFJ06930"/>
    <property type="gene ID" value="SELMODRAFT_430215"/>
</dbReference>
<dbReference type="InParanoid" id="D8T8Q3"/>
<proteinExistence type="predicted"/>
<evidence type="ECO:0000256" key="1">
    <source>
        <dbReference type="SAM" id="Phobius"/>
    </source>
</evidence>
<keyword evidence="1" id="KW-0812">Transmembrane</keyword>
<dbReference type="GO" id="GO:0004842">
    <property type="term" value="F:ubiquitin-protein transferase activity"/>
    <property type="evidence" value="ECO:0000318"/>
    <property type="project" value="GO_Central"/>
</dbReference>
<dbReference type="Gene3D" id="1.20.1280.50">
    <property type="match status" value="1"/>
</dbReference>
<feature type="transmembrane region" description="Helical" evidence="1">
    <location>
        <begin position="426"/>
        <end position="446"/>
    </location>
</feature>
<dbReference type="HOGENOM" id="CLU_659554_0_0_1"/>
<gene>
    <name evidence="3" type="ORF">SELMODRAFT_430215</name>
</gene>
<dbReference type="GO" id="GO:0031146">
    <property type="term" value="P:SCF-dependent proteasomal ubiquitin-dependent protein catabolic process"/>
    <property type="evidence" value="ECO:0000318"/>
    <property type="project" value="GO_Central"/>
</dbReference>
<dbReference type="InterPro" id="IPR001810">
    <property type="entry name" value="F-box_dom"/>
</dbReference>
<dbReference type="Proteomes" id="UP000001514">
    <property type="component" value="Unassembled WGS sequence"/>
</dbReference>
<dbReference type="SMART" id="SM00256">
    <property type="entry name" value="FBOX"/>
    <property type="match status" value="1"/>
</dbReference>
<dbReference type="KEGG" id="smo:SELMODRAFT_430215"/>
<evidence type="ECO:0000313" key="3">
    <source>
        <dbReference type="EMBL" id="EFJ06930.1"/>
    </source>
</evidence>
<name>D8T8Q3_SELML</name>